<organism evidence="1 2">
    <name type="scientific">Podospora fimiseda</name>
    <dbReference type="NCBI Taxonomy" id="252190"/>
    <lineage>
        <taxon>Eukaryota</taxon>
        <taxon>Fungi</taxon>
        <taxon>Dikarya</taxon>
        <taxon>Ascomycota</taxon>
        <taxon>Pezizomycotina</taxon>
        <taxon>Sordariomycetes</taxon>
        <taxon>Sordariomycetidae</taxon>
        <taxon>Sordariales</taxon>
        <taxon>Podosporaceae</taxon>
        <taxon>Podospora</taxon>
    </lineage>
</organism>
<dbReference type="AlphaFoldDB" id="A0AAN6YMS7"/>
<dbReference type="InterPro" id="IPR011009">
    <property type="entry name" value="Kinase-like_dom_sf"/>
</dbReference>
<dbReference type="Proteomes" id="UP001301958">
    <property type="component" value="Unassembled WGS sequence"/>
</dbReference>
<evidence type="ECO:0000313" key="1">
    <source>
        <dbReference type="EMBL" id="KAK4222139.1"/>
    </source>
</evidence>
<sequence length="213" mass="24204">MGPTPSPLSSESDPYMMDEVDSTPLSLLQILSTKDFAAPSLSQRFYLTLSLARCISQLQLVKWVHESFRSENILFFSNSPQDGEKNSLESRITLSEPWVFGFEFSRPDPFFSDGRPDICLSRDVYRHPERQQRPTHQFSKIHDIYALGVVLLEIGLWQPVLAMEKVGEKHKDVVLKCLQGNFGVTNDTKEDLALQQAFRGQVVDVLQRASDNV</sequence>
<proteinExistence type="predicted"/>
<comment type="caution">
    <text evidence="1">The sequence shown here is derived from an EMBL/GenBank/DDBJ whole genome shotgun (WGS) entry which is preliminary data.</text>
</comment>
<name>A0AAN6YMS7_9PEZI</name>
<reference evidence="1" key="1">
    <citation type="journal article" date="2023" name="Mol. Phylogenet. Evol.">
        <title>Genome-scale phylogeny and comparative genomics of the fungal order Sordariales.</title>
        <authorList>
            <person name="Hensen N."/>
            <person name="Bonometti L."/>
            <person name="Westerberg I."/>
            <person name="Brannstrom I.O."/>
            <person name="Guillou S."/>
            <person name="Cros-Aarteil S."/>
            <person name="Calhoun S."/>
            <person name="Haridas S."/>
            <person name="Kuo A."/>
            <person name="Mondo S."/>
            <person name="Pangilinan J."/>
            <person name="Riley R."/>
            <person name="LaButti K."/>
            <person name="Andreopoulos B."/>
            <person name="Lipzen A."/>
            <person name="Chen C."/>
            <person name="Yan M."/>
            <person name="Daum C."/>
            <person name="Ng V."/>
            <person name="Clum A."/>
            <person name="Steindorff A."/>
            <person name="Ohm R.A."/>
            <person name="Martin F."/>
            <person name="Silar P."/>
            <person name="Natvig D.O."/>
            <person name="Lalanne C."/>
            <person name="Gautier V."/>
            <person name="Ament-Velasquez S.L."/>
            <person name="Kruys A."/>
            <person name="Hutchinson M.I."/>
            <person name="Powell A.J."/>
            <person name="Barry K."/>
            <person name="Miller A.N."/>
            <person name="Grigoriev I.V."/>
            <person name="Debuchy R."/>
            <person name="Gladieux P."/>
            <person name="Hiltunen Thoren M."/>
            <person name="Johannesson H."/>
        </authorList>
    </citation>
    <scope>NUCLEOTIDE SEQUENCE</scope>
    <source>
        <strain evidence="1">CBS 990.96</strain>
    </source>
</reference>
<dbReference type="Gene3D" id="1.10.510.10">
    <property type="entry name" value="Transferase(Phosphotransferase) domain 1"/>
    <property type="match status" value="1"/>
</dbReference>
<gene>
    <name evidence="1" type="ORF">QBC38DRAFT_460730</name>
</gene>
<reference evidence="1" key="2">
    <citation type="submission" date="2023-05" db="EMBL/GenBank/DDBJ databases">
        <authorList>
            <consortium name="Lawrence Berkeley National Laboratory"/>
            <person name="Steindorff A."/>
            <person name="Hensen N."/>
            <person name="Bonometti L."/>
            <person name="Westerberg I."/>
            <person name="Brannstrom I.O."/>
            <person name="Guillou S."/>
            <person name="Cros-Aarteil S."/>
            <person name="Calhoun S."/>
            <person name="Haridas S."/>
            <person name="Kuo A."/>
            <person name="Mondo S."/>
            <person name="Pangilinan J."/>
            <person name="Riley R."/>
            <person name="Labutti K."/>
            <person name="Andreopoulos B."/>
            <person name="Lipzen A."/>
            <person name="Chen C."/>
            <person name="Yanf M."/>
            <person name="Daum C."/>
            <person name="Ng V."/>
            <person name="Clum A."/>
            <person name="Ohm R."/>
            <person name="Martin F."/>
            <person name="Silar P."/>
            <person name="Natvig D."/>
            <person name="Lalanne C."/>
            <person name="Gautier V."/>
            <person name="Ament-Velasquez S.L."/>
            <person name="Kruys A."/>
            <person name="Hutchinson M.I."/>
            <person name="Powell A.J."/>
            <person name="Barry K."/>
            <person name="Miller A.N."/>
            <person name="Grigoriev I.V."/>
            <person name="Debuchy R."/>
            <person name="Gladieux P."/>
            <person name="Thoren M.H."/>
            <person name="Johannesson H."/>
        </authorList>
    </citation>
    <scope>NUCLEOTIDE SEQUENCE</scope>
    <source>
        <strain evidence="1">CBS 990.96</strain>
    </source>
</reference>
<accession>A0AAN6YMS7</accession>
<evidence type="ECO:0000313" key="2">
    <source>
        <dbReference type="Proteomes" id="UP001301958"/>
    </source>
</evidence>
<keyword evidence="2" id="KW-1185">Reference proteome</keyword>
<dbReference type="EMBL" id="MU865489">
    <property type="protein sequence ID" value="KAK4222139.1"/>
    <property type="molecule type" value="Genomic_DNA"/>
</dbReference>
<evidence type="ECO:0008006" key="3">
    <source>
        <dbReference type="Google" id="ProtNLM"/>
    </source>
</evidence>
<protein>
    <recommendedName>
        <fullName evidence="3">Protein kinase domain-containing protein</fullName>
    </recommendedName>
</protein>
<dbReference type="SUPFAM" id="SSF56112">
    <property type="entry name" value="Protein kinase-like (PK-like)"/>
    <property type="match status" value="1"/>
</dbReference>
<dbReference type="PANTHER" id="PTHR37542">
    <property type="entry name" value="HELO DOMAIN-CONTAINING PROTEIN-RELATED"/>
    <property type="match status" value="1"/>
</dbReference>